<sequence>MSNKGPLITTKPVEGPSIELLKWYGYDTNLYQGDEFPGTDNDTTDNASSDEDTIQESQSPNSEGKLKVVLPRERGRKKCEMELDHDVVKVDSILGSLTVMSSPNHPTSDIEDAFSSNFLDYTPTSPDYFPVSPGNISPDPSDNLSKYLLASLAISPFHDDPYMQAYNAAANEPPIPPQAPIDPPPILPPSPIPPPKDTETPVESPIPISPSSSVGSSSPVRSTTPPPDYPFDESIFAELDNSLWIIPRPLGSELVPEESNESDACLSASIKKLVANSVFAALKAQAVTMASTSNPNRNTGPTGTPVTKTGNYEEFISCQPFYFNGTEGVVSLIRWFEQIESVFSRSKCAEENKVTFATSTLTDEALSWWYSYAQPIGIEQANKITWTELKRLLTNKYCPQIEVRKMEDEFYNLTVKGDDLKTYIRIFQELAVLCPNMEPNTEKLMEAFIGGLPRSIKGNVTTLKP</sequence>
<dbReference type="PANTHER" id="PTHR33223">
    <property type="entry name" value="CCHC-TYPE DOMAIN-CONTAINING PROTEIN"/>
    <property type="match status" value="1"/>
</dbReference>
<evidence type="ECO:0000313" key="4">
    <source>
        <dbReference type="Proteomes" id="UP001151760"/>
    </source>
</evidence>
<keyword evidence="3" id="KW-0548">Nucleotidyltransferase</keyword>
<protein>
    <submittedName>
        <fullName evidence="3">Reverse transcriptase domain-containing protein</fullName>
    </submittedName>
</protein>
<dbReference type="EMBL" id="BQNB010013101">
    <property type="protein sequence ID" value="GJT11846.1"/>
    <property type="molecule type" value="Genomic_DNA"/>
</dbReference>
<organism evidence="3 4">
    <name type="scientific">Tanacetum coccineum</name>
    <dbReference type="NCBI Taxonomy" id="301880"/>
    <lineage>
        <taxon>Eukaryota</taxon>
        <taxon>Viridiplantae</taxon>
        <taxon>Streptophyta</taxon>
        <taxon>Embryophyta</taxon>
        <taxon>Tracheophyta</taxon>
        <taxon>Spermatophyta</taxon>
        <taxon>Magnoliopsida</taxon>
        <taxon>eudicotyledons</taxon>
        <taxon>Gunneridae</taxon>
        <taxon>Pentapetalae</taxon>
        <taxon>asterids</taxon>
        <taxon>campanulids</taxon>
        <taxon>Asterales</taxon>
        <taxon>Asteraceae</taxon>
        <taxon>Asteroideae</taxon>
        <taxon>Anthemideae</taxon>
        <taxon>Anthemidinae</taxon>
        <taxon>Tanacetum</taxon>
    </lineage>
</organism>
<dbReference type="PANTHER" id="PTHR33223:SF11">
    <property type="entry name" value="ELEMENT PROTEIN, PUTATIVE-RELATED"/>
    <property type="match status" value="1"/>
</dbReference>
<keyword evidence="3" id="KW-0695">RNA-directed DNA polymerase</keyword>
<reference evidence="3" key="1">
    <citation type="journal article" date="2022" name="Int. J. Mol. Sci.">
        <title>Draft Genome of Tanacetum Coccineum: Genomic Comparison of Closely Related Tanacetum-Family Plants.</title>
        <authorList>
            <person name="Yamashiro T."/>
            <person name="Shiraishi A."/>
            <person name="Nakayama K."/>
            <person name="Satake H."/>
        </authorList>
    </citation>
    <scope>NUCLEOTIDE SEQUENCE</scope>
</reference>
<proteinExistence type="predicted"/>
<feature type="compositionally biased region" description="Pro residues" evidence="1">
    <location>
        <begin position="173"/>
        <end position="195"/>
    </location>
</feature>
<name>A0ABQ5BB78_9ASTR</name>
<keyword evidence="3" id="KW-0808">Transferase</keyword>
<evidence type="ECO:0000259" key="2">
    <source>
        <dbReference type="Pfam" id="PF03732"/>
    </source>
</evidence>
<accession>A0ABQ5BB78</accession>
<feature type="region of interest" description="Disordered" evidence="1">
    <location>
        <begin position="32"/>
        <end position="67"/>
    </location>
</feature>
<keyword evidence="4" id="KW-1185">Reference proteome</keyword>
<dbReference type="Proteomes" id="UP001151760">
    <property type="component" value="Unassembled WGS sequence"/>
</dbReference>
<comment type="caution">
    <text evidence="3">The sequence shown here is derived from an EMBL/GenBank/DDBJ whole genome shotgun (WGS) entry which is preliminary data.</text>
</comment>
<evidence type="ECO:0000256" key="1">
    <source>
        <dbReference type="SAM" id="MobiDB-lite"/>
    </source>
</evidence>
<reference evidence="3" key="2">
    <citation type="submission" date="2022-01" db="EMBL/GenBank/DDBJ databases">
        <authorList>
            <person name="Yamashiro T."/>
            <person name="Shiraishi A."/>
            <person name="Satake H."/>
            <person name="Nakayama K."/>
        </authorList>
    </citation>
    <scope>NUCLEOTIDE SEQUENCE</scope>
</reference>
<feature type="compositionally biased region" description="Low complexity" evidence="1">
    <location>
        <begin position="201"/>
        <end position="223"/>
    </location>
</feature>
<feature type="domain" description="Retrotransposon gag" evidence="2">
    <location>
        <begin position="356"/>
        <end position="453"/>
    </location>
</feature>
<dbReference type="InterPro" id="IPR005162">
    <property type="entry name" value="Retrotrans_gag_dom"/>
</dbReference>
<dbReference type="Pfam" id="PF03732">
    <property type="entry name" value="Retrotrans_gag"/>
    <property type="match status" value="1"/>
</dbReference>
<feature type="region of interest" description="Disordered" evidence="1">
    <location>
        <begin position="168"/>
        <end position="232"/>
    </location>
</feature>
<evidence type="ECO:0000313" key="3">
    <source>
        <dbReference type="EMBL" id="GJT11846.1"/>
    </source>
</evidence>
<gene>
    <name evidence="3" type="ORF">Tco_0858888</name>
</gene>
<dbReference type="GO" id="GO:0003964">
    <property type="term" value="F:RNA-directed DNA polymerase activity"/>
    <property type="evidence" value="ECO:0007669"/>
    <property type="project" value="UniProtKB-KW"/>
</dbReference>